<dbReference type="Proteomes" id="UP001295469">
    <property type="component" value="Chromosome C03"/>
</dbReference>
<gene>
    <name evidence="1" type="ORF">DARMORV10_C03P42230.1</name>
</gene>
<protein>
    <submittedName>
        <fullName evidence="1">(rape) hypothetical protein</fullName>
    </submittedName>
</protein>
<dbReference type="InterPro" id="IPR035516">
    <property type="entry name" value="Gyrase/topoIV_suA_C"/>
</dbReference>
<accession>A0A816I8X7</accession>
<dbReference type="GO" id="GO:0006265">
    <property type="term" value="P:DNA topological change"/>
    <property type="evidence" value="ECO:0007669"/>
    <property type="project" value="InterPro"/>
</dbReference>
<dbReference type="EMBL" id="HG994367">
    <property type="protein sequence ID" value="CAF1703545.1"/>
    <property type="molecule type" value="Genomic_DNA"/>
</dbReference>
<feature type="non-terminal residue" evidence="1">
    <location>
        <position position="1"/>
    </location>
</feature>
<dbReference type="GO" id="GO:0003916">
    <property type="term" value="F:DNA topoisomerase activity"/>
    <property type="evidence" value="ECO:0007669"/>
    <property type="project" value="InterPro"/>
</dbReference>
<sequence length="77" mass="8622">FEQTLSRNTKVVTAMRLKKTDIISSLRKDMVDKSEETSAEKQSTGPWLFFVSENGYAKRVPLNSFKPSLVGLIGSKV</sequence>
<evidence type="ECO:0000313" key="1">
    <source>
        <dbReference type="EMBL" id="CAF1703545.1"/>
    </source>
</evidence>
<organism evidence="1">
    <name type="scientific">Brassica napus</name>
    <name type="common">Rape</name>
    <dbReference type="NCBI Taxonomy" id="3708"/>
    <lineage>
        <taxon>Eukaryota</taxon>
        <taxon>Viridiplantae</taxon>
        <taxon>Streptophyta</taxon>
        <taxon>Embryophyta</taxon>
        <taxon>Tracheophyta</taxon>
        <taxon>Spermatophyta</taxon>
        <taxon>Magnoliopsida</taxon>
        <taxon>eudicotyledons</taxon>
        <taxon>Gunneridae</taxon>
        <taxon>Pentapetalae</taxon>
        <taxon>rosids</taxon>
        <taxon>malvids</taxon>
        <taxon>Brassicales</taxon>
        <taxon>Brassicaceae</taxon>
        <taxon>Brassiceae</taxon>
        <taxon>Brassica</taxon>
    </lineage>
</organism>
<dbReference type="GO" id="GO:0003677">
    <property type="term" value="F:DNA binding"/>
    <property type="evidence" value="ECO:0007669"/>
    <property type="project" value="InterPro"/>
</dbReference>
<dbReference type="AlphaFoldDB" id="A0A816I8X7"/>
<dbReference type="InterPro" id="IPR006691">
    <property type="entry name" value="GyrA/parC_rep"/>
</dbReference>
<proteinExistence type="predicted"/>
<dbReference type="Gene3D" id="2.120.10.90">
    <property type="entry name" value="DNA gyrase/topoisomerase IV, subunit A, C-terminal"/>
    <property type="match status" value="1"/>
</dbReference>
<reference evidence="1" key="1">
    <citation type="submission" date="2021-01" db="EMBL/GenBank/DDBJ databases">
        <authorList>
            <consortium name="Genoscope - CEA"/>
            <person name="William W."/>
        </authorList>
    </citation>
    <scope>NUCLEOTIDE SEQUENCE</scope>
</reference>
<dbReference type="GO" id="GO:0005524">
    <property type="term" value="F:ATP binding"/>
    <property type="evidence" value="ECO:0007669"/>
    <property type="project" value="InterPro"/>
</dbReference>
<name>A0A816I8X7_BRANA</name>
<dbReference type="Pfam" id="PF03989">
    <property type="entry name" value="DNA_gyraseA_C"/>
    <property type="match status" value="2"/>
</dbReference>